<evidence type="ECO:0000313" key="1">
    <source>
        <dbReference type="EMBL" id="MDD1128194.1"/>
    </source>
</evidence>
<dbReference type="Proteomes" id="UP001150531">
    <property type="component" value="Unassembled WGS sequence"/>
</dbReference>
<organism evidence="1 2">
    <name type="scientific">Pseudomonas aphyarum</name>
    <dbReference type="NCBI Taxonomy" id="2942629"/>
    <lineage>
        <taxon>Bacteria</taxon>
        <taxon>Pseudomonadati</taxon>
        <taxon>Pseudomonadota</taxon>
        <taxon>Gammaproteobacteria</taxon>
        <taxon>Pseudomonadales</taxon>
        <taxon>Pseudomonadaceae</taxon>
        <taxon>Pseudomonas</taxon>
    </lineage>
</organism>
<protein>
    <submittedName>
        <fullName evidence="1">Uncharacterized protein</fullName>
    </submittedName>
</protein>
<gene>
    <name evidence="1" type="ORF">M5G18_26655</name>
</gene>
<dbReference type="EMBL" id="JAMDGS010000018">
    <property type="protein sequence ID" value="MDD1128194.1"/>
    <property type="molecule type" value="Genomic_DNA"/>
</dbReference>
<reference evidence="1" key="1">
    <citation type="submission" date="2022-05" db="EMBL/GenBank/DDBJ databases">
        <title>Novel Pseudomonas spp. Isolated from a Rainbow Trout Aquaculture Facility.</title>
        <authorList>
            <person name="Testerman T."/>
            <person name="Graf J."/>
        </authorList>
    </citation>
    <scope>NUCLEOTIDE SEQUENCE</scope>
    <source>
        <strain evidence="1">ID386</strain>
    </source>
</reference>
<sequence length="33" mass="3942">MGRCWPADSDQLAYRGDTSVQLQRLRPDHRRTR</sequence>
<keyword evidence="2" id="KW-1185">Reference proteome</keyword>
<evidence type="ECO:0000313" key="2">
    <source>
        <dbReference type="Proteomes" id="UP001150531"/>
    </source>
</evidence>
<name>A0ABT5PWN7_9PSED</name>
<proteinExistence type="predicted"/>
<comment type="caution">
    <text evidence="1">The sequence shown here is derived from an EMBL/GenBank/DDBJ whole genome shotgun (WGS) entry which is preliminary data.</text>
</comment>
<accession>A0ABT5PWN7</accession>